<name>A0ABQ6YXF8_9ENTE</name>
<accession>A0ABQ6YXF8</accession>
<dbReference type="RefSeq" id="WP_161903167.1">
    <property type="nucleotide sequence ID" value="NZ_MAEL01000054.1"/>
</dbReference>
<gene>
    <name evidence="1" type="ORF">BAU17_02095</name>
</gene>
<dbReference type="Pfam" id="PF07366">
    <property type="entry name" value="SnoaL"/>
    <property type="match status" value="1"/>
</dbReference>
<evidence type="ECO:0000313" key="1">
    <source>
        <dbReference type="EMBL" id="KAF1302188.1"/>
    </source>
</evidence>
<dbReference type="SUPFAM" id="SSF54427">
    <property type="entry name" value="NTF2-like"/>
    <property type="match status" value="1"/>
</dbReference>
<keyword evidence="2" id="KW-1185">Reference proteome</keyword>
<dbReference type="Proteomes" id="UP000782705">
    <property type="component" value="Unassembled WGS sequence"/>
</dbReference>
<dbReference type="InterPro" id="IPR009959">
    <property type="entry name" value="Cyclase_SnoaL-like"/>
</dbReference>
<dbReference type="Gene3D" id="3.10.450.50">
    <property type="match status" value="1"/>
</dbReference>
<organism evidence="1 2">
    <name type="scientific">Candidatus Enterococcus willemsii</name>
    <dbReference type="NCBI Taxonomy" id="1857215"/>
    <lineage>
        <taxon>Bacteria</taxon>
        <taxon>Bacillati</taxon>
        <taxon>Bacillota</taxon>
        <taxon>Bacilli</taxon>
        <taxon>Lactobacillales</taxon>
        <taxon>Enterococcaceae</taxon>
        <taxon>Enterococcus</taxon>
    </lineage>
</organism>
<dbReference type="InterPro" id="IPR032710">
    <property type="entry name" value="NTF2-like_dom_sf"/>
</dbReference>
<comment type="caution">
    <text evidence="1">The sequence shown here is derived from an EMBL/GenBank/DDBJ whole genome shotgun (WGS) entry which is preliminary data.</text>
</comment>
<evidence type="ECO:0000313" key="2">
    <source>
        <dbReference type="Proteomes" id="UP000782705"/>
    </source>
</evidence>
<dbReference type="EMBL" id="MAEL01000054">
    <property type="protein sequence ID" value="KAF1302188.1"/>
    <property type="molecule type" value="Genomic_DNA"/>
</dbReference>
<reference evidence="1 2" key="1">
    <citation type="submission" date="2016-06" db="EMBL/GenBank/DDBJ databases">
        <title>Four novel species of enterococci isolated from chicken manure.</title>
        <authorList>
            <person name="Van Tyne D."/>
        </authorList>
    </citation>
    <scope>NUCLEOTIDE SEQUENCE [LARGE SCALE GENOMIC DNA]</scope>
    <source>
        <strain evidence="1 2">CU12B</strain>
    </source>
</reference>
<protein>
    <submittedName>
        <fullName evidence="1">Polyketide cyclase</fullName>
    </submittedName>
</protein>
<sequence length="140" mass="16410">MTSETIIRRFFADVRSGKKPDKAHQYMAEKVLAHQVIAEEEQTIYRTPEDYATHVKEMVAAYGHFSLDIQELLASENKVYVRWRQTGTHIGEVDGYQPTKRPIVEIASAVYKLENDKIIEYWIQIDRLGIQKQLERNQEK</sequence>
<proteinExistence type="predicted"/>